<dbReference type="CDD" id="cd07379">
    <property type="entry name" value="MPP_239FB"/>
    <property type="match status" value="1"/>
</dbReference>
<keyword evidence="3" id="KW-1185">Reference proteome</keyword>
<dbReference type="InterPro" id="IPR051693">
    <property type="entry name" value="UPF0046_metallophosphoest"/>
</dbReference>
<reference evidence="2 3" key="1">
    <citation type="submission" date="2019-06" db="EMBL/GenBank/DDBJ databases">
        <title>Wine fermentation using esterase from Monascus purpureus.</title>
        <authorList>
            <person name="Geng C."/>
            <person name="Zhang Y."/>
        </authorList>
    </citation>
    <scope>NUCLEOTIDE SEQUENCE [LARGE SCALE GENOMIC DNA]</scope>
    <source>
        <strain evidence="2">HQ1</strain>
    </source>
</reference>
<sequence>MNPPTEQTVRTRICLISDTHTNAPSGPQCTSNPYRYPFPKADILLHAGDITRVGRKSEHEQMLSMLKEAPAELKIVIAGNHDITHDEEYYNRVGYLRHRRPGTDFELYPGGGETDDKWRENPQEIRQLYTSPDAQGAGIVYLDECLKTFSLSNGASFTLYASPYTPEFCQWAFAYDPAKEDRFNPNEQQGQQHPSNPIPDFPDVDILLTHGPPQGIFDEVSPSGEHVGCPHLLRAVKRAKPRLHVFGHIHEGYGAGRMNWASNALDEIRSDPEERLEQRCAYYNASGGSVADAWSNLKPSSNARKLVHGEETLFVNASVVTVAYRATNAPWVVDLDLPAASGGGRGRNLGE</sequence>
<proteinExistence type="predicted"/>
<dbReference type="GO" id="GO:0016787">
    <property type="term" value="F:hydrolase activity"/>
    <property type="evidence" value="ECO:0007669"/>
    <property type="project" value="InterPro"/>
</dbReference>
<organism evidence="2 3">
    <name type="scientific">Monascus purpureus</name>
    <name type="common">Red mold</name>
    <name type="synonym">Monascus anka</name>
    <dbReference type="NCBI Taxonomy" id="5098"/>
    <lineage>
        <taxon>Eukaryota</taxon>
        <taxon>Fungi</taxon>
        <taxon>Dikarya</taxon>
        <taxon>Ascomycota</taxon>
        <taxon>Pezizomycotina</taxon>
        <taxon>Eurotiomycetes</taxon>
        <taxon>Eurotiomycetidae</taxon>
        <taxon>Eurotiales</taxon>
        <taxon>Aspergillaceae</taxon>
        <taxon>Monascus</taxon>
    </lineage>
</organism>
<dbReference type="Gene3D" id="3.60.21.10">
    <property type="match status" value="1"/>
</dbReference>
<evidence type="ECO:0000313" key="3">
    <source>
        <dbReference type="Proteomes" id="UP000319663"/>
    </source>
</evidence>
<evidence type="ECO:0000313" key="2">
    <source>
        <dbReference type="EMBL" id="TQB77353.1"/>
    </source>
</evidence>
<dbReference type="InterPro" id="IPR004843">
    <property type="entry name" value="Calcineurin-like_PHP"/>
</dbReference>
<evidence type="ECO:0000259" key="1">
    <source>
        <dbReference type="Pfam" id="PF00149"/>
    </source>
</evidence>
<dbReference type="Pfam" id="PF00149">
    <property type="entry name" value="Metallophos"/>
    <property type="match status" value="1"/>
</dbReference>
<dbReference type="EMBL" id="VIFY01000002">
    <property type="protein sequence ID" value="TQB77353.1"/>
    <property type="molecule type" value="Genomic_DNA"/>
</dbReference>
<feature type="domain" description="Calcineurin-like phosphoesterase" evidence="1">
    <location>
        <begin position="12"/>
        <end position="251"/>
    </location>
</feature>
<dbReference type="SUPFAM" id="SSF56300">
    <property type="entry name" value="Metallo-dependent phosphatases"/>
    <property type="match status" value="1"/>
</dbReference>
<dbReference type="PANTHER" id="PTHR12905">
    <property type="entry name" value="METALLOPHOSPHOESTERASE"/>
    <property type="match status" value="1"/>
</dbReference>
<accession>A0A507R6G2</accession>
<gene>
    <name evidence="2" type="ORF">MPDQ_002990</name>
</gene>
<dbReference type="AlphaFoldDB" id="A0A507R6G2"/>
<name>A0A507R6G2_MONPU</name>
<dbReference type="InterPro" id="IPR029052">
    <property type="entry name" value="Metallo-depent_PP-like"/>
</dbReference>
<comment type="caution">
    <text evidence="2">The sequence shown here is derived from an EMBL/GenBank/DDBJ whole genome shotgun (WGS) entry which is preliminary data.</text>
</comment>
<protein>
    <recommendedName>
        <fullName evidence="1">Calcineurin-like phosphoesterase domain-containing protein</fullName>
    </recommendedName>
</protein>
<dbReference type="PANTHER" id="PTHR12905:SF0">
    <property type="entry name" value="CALCINEURIN-LIKE PHOSPHOESTERASE DOMAIN-CONTAINING PROTEIN"/>
    <property type="match status" value="1"/>
</dbReference>
<dbReference type="Proteomes" id="UP000319663">
    <property type="component" value="Unassembled WGS sequence"/>
</dbReference>